<keyword evidence="10" id="KW-1185">Reference proteome</keyword>
<keyword evidence="7 8" id="KW-0472">Membrane</keyword>
<comment type="similarity">
    <text evidence="2">Belongs to the binding-protein-dependent transport system permease family. CysTW subfamily.</text>
</comment>
<dbReference type="FunFam" id="1.10.3720.10:FF:000002">
    <property type="entry name" value="D-methionine ABC transporter permease MetI"/>
    <property type="match status" value="1"/>
</dbReference>
<keyword evidence="3 8" id="KW-0813">Transport</keyword>
<dbReference type="GO" id="GO:0005886">
    <property type="term" value="C:plasma membrane"/>
    <property type="evidence" value="ECO:0007669"/>
    <property type="project" value="UniProtKB-SubCell"/>
</dbReference>
<feature type="transmembrane region" description="Helical" evidence="8">
    <location>
        <begin position="157"/>
        <end position="181"/>
    </location>
</feature>
<evidence type="ECO:0000313" key="9">
    <source>
        <dbReference type="EMBL" id="QCI86597.1"/>
    </source>
</evidence>
<dbReference type="OrthoDB" id="9793490at2"/>
<evidence type="ECO:0000256" key="1">
    <source>
        <dbReference type="ARBA" id="ARBA00004651"/>
    </source>
</evidence>
<dbReference type="InterPro" id="IPR051322">
    <property type="entry name" value="AA_ABC_Transporter_Permease"/>
</dbReference>
<dbReference type="AlphaFoldDB" id="A0A4D7CWB7"/>
<evidence type="ECO:0000313" key="10">
    <source>
        <dbReference type="Proteomes" id="UP000298615"/>
    </source>
</evidence>
<dbReference type="PANTHER" id="PTHR30450:SF1">
    <property type="entry name" value="D-METHIONINE TRANSPORT SYSTEM PERMEASE PROTEIN METI-RELATED"/>
    <property type="match status" value="1"/>
</dbReference>
<keyword evidence="5 8" id="KW-0812">Transmembrane</keyword>
<feature type="transmembrane region" description="Helical" evidence="8">
    <location>
        <begin position="201"/>
        <end position="223"/>
    </location>
</feature>
<gene>
    <name evidence="9" type="ORF">FA707_06265</name>
</gene>
<evidence type="ECO:0000256" key="6">
    <source>
        <dbReference type="ARBA" id="ARBA00022989"/>
    </source>
</evidence>
<evidence type="ECO:0000256" key="7">
    <source>
        <dbReference type="ARBA" id="ARBA00023136"/>
    </source>
</evidence>
<keyword evidence="4" id="KW-1003">Cell membrane</keyword>
<dbReference type="KEGG" id="vao:FA707_06265"/>
<reference evidence="9 10" key="1">
    <citation type="submission" date="2019-04" db="EMBL/GenBank/DDBJ databases">
        <title>Vagococcus sp. nov., isolated from faeces of yaks (Bos grunniens).</title>
        <authorList>
            <person name="Ge Y."/>
        </authorList>
    </citation>
    <scope>NUCLEOTIDE SEQUENCE [LARGE SCALE GENOMIC DNA]</scope>
    <source>
        <strain evidence="9 10">MN-17</strain>
    </source>
</reference>
<evidence type="ECO:0000256" key="5">
    <source>
        <dbReference type="ARBA" id="ARBA00022692"/>
    </source>
</evidence>
<organism evidence="9 10">
    <name type="scientific">Vagococcus zengguangii</name>
    <dbReference type="NCBI Taxonomy" id="2571750"/>
    <lineage>
        <taxon>Bacteria</taxon>
        <taxon>Bacillati</taxon>
        <taxon>Bacillota</taxon>
        <taxon>Bacilli</taxon>
        <taxon>Lactobacillales</taxon>
        <taxon>Enterococcaceae</taxon>
        <taxon>Vagococcus</taxon>
    </lineage>
</organism>
<comment type="subcellular location">
    <subcellularLocation>
        <location evidence="1 8">Cell membrane</location>
        <topology evidence="1 8">Multi-pass membrane protein</topology>
    </subcellularLocation>
</comment>
<name>A0A4D7CWB7_9ENTE</name>
<dbReference type="GO" id="GO:0048473">
    <property type="term" value="P:D-methionine transmembrane transport"/>
    <property type="evidence" value="ECO:0007669"/>
    <property type="project" value="TreeGrafter"/>
</dbReference>
<dbReference type="SUPFAM" id="SSF161098">
    <property type="entry name" value="MetI-like"/>
    <property type="match status" value="1"/>
</dbReference>
<keyword evidence="6 8" id="KW-1133">Transmembrane helix</keyword>
<feature type="transmembrane region" description="Helical" evidence="8">
    <location>
        <begin position="94"/>
        <end position="117"/>
    </location>
</feature>
<dbReference type="Proteomes" id="UP000298615">
    <property type="component" value="Chromosome"/>
</dbReference>
<protein>
    <submittedName>
        <fullName evidence="9">ABC transporter permease subunit</fullName>
    </submittedName>
</protein>
<sequence length="229" mass="24914">MQNKSFMETYFDSEKLDGAKFLTAFKETFYVTTISMIFIIVLGLLLGLLLFEFSKRDGKAAKLVYNVLSVISNIFRSIPFIILIILLIPFTRAILGTFLGAKAAIPALVISATPFYARLVEMAFREVDSGVLEASEAMGASKFQTIWKVLLPESLPALISGGTVTTITMIGFAAMAGAVGGGGLGQLAYYQGYMQDDLTTTLFATACILVLVFLIQFIGDALVKKIDKR</sequence>
<evidence type="ECO:0000256" key="2">
    <source>
        <dbReference type="ARBA" id="ARBA00007069"/>
    </source>
</evidence>
<dbReference type="InterPro" id="IPR000515">
    <property type="entry name" value="MetI-like"/>
</dbReference>
<proteinExistence type="inferred from homology"/>
<dbReference type="PROSITE" id="PS50928">
    <property type="entry name" value="ABC_TM1"/>
    <property type="match status" value="1"/>
</dbReference>
<dbReference type="PANTHER" id="PTHR30450">
    <property type="entry name" value="ABC TRANSPORTER PERMEASE"/>
    <property type="match status" value="1"/>
</dbReference>
<dbReference type="Gene3D" id="1.10.3720.10">
    <property type="entry name" value="MetI-like"/>
    <property type="match status" value="1"/>
</dbReference>
<dbReference type="EMBL" id="CP039712">
    <property type="protein sequence ID" value="QCI86597.1"/>
    <property type="molecule type" value="Genomic_DNA"/>
</dbReference>
<evidence type="ECO:0000256" key="8">
    <source>
        <dbReference type="RuleBase" id="RU363032"/>
    </source>
</evidence>
<dbReference type="CDD" id="cd06261">
    <property type="entry name" value="TM_PBP2"/>
    <property type="match status" value="1"/>
</dbReference>
<evidence type="ECO:0000256" key="3">
    <source>
        <dbReference type="ARBA" id="ARBA00022448"/>
    </source>
</evidence>
<feature type="transmembrane region" description="Helical" evidence="8">
    <location>
        <begin position="29"/>
        <end position="51"/>
    </location>
</feature>
<dbReference type="InterPro" id="IPR035906">
    <property type="entry name" value="MetI-like_sf"/>
</dbReference>
<dbReference type="RefSeq" id="WP_136953428.1">
    <property type="nucleotide sequence ID" value="NZ_CP039712.1"/>
</dbReference>
<accession>A0A4D7CWB7</accession>
<evidence type="ECO:0000256" key="4">
    <source>
        <dbReference type="ARBA" id="ARBA00022475"/>
    </source>
</evidence>
<feature type="transmembrane region" description="Helical" evidence="8">
    <location>
        <begin position="63"/>
        <end position="88"/>
    </location>
</feature>
<dbReference type="Pfam" id="PF00528">
    <property type="entry name" value="BPD_transp_1"/>
    <property type="match status" value="1"/>
</dbReference>